<gene>
    <name evidence="2" type="ORF">Gilli_2866</name>
</gene>
<reference evidence="3" key="1">
    <citation type="journal article" date="2012" name="Stand. Genomic Sci.">
        <title>Genome sequence of the Antarctic rhodopsins-containing flavobacterium Gillisia limnaea type strain (R-8282(T)).</title>
        <authorList>
            <person name="Riedel T."/>
            <person name="Held B."/>
            <person name="Nolan M."/>
            <person name="Lucas S."/>
            <person name="Lapidus A."/>
            <person name="Tice H."/>
            <person name="Del Rio T.G."/>
            <person name="Cheng J.F."/>
            <person name="Han C."/>
            <person name="Tapia R."/>
            <person name="Goodwin L.A."/>
            <person name="Pitluck S."/>
            <person name="Liolios K."/>
            <person name="Mavromatis K."/>
            <person name="Pagani I."/>
            <person name="Ivanova N."/>
            <person name="Mikhailova N."/>
            <person name="Pati A."/>
            <person name="Chen A."/>
            <person name="Palaniappan K."/>
            <person name="Land M."/>
            <person name="Rohde M."/>
            <person name="Tindall B.J."/>
            <person name="Detter J.C."/>
            <person name="Goker M."/>
            <person name="Bristow J."/>
            <person name="Eisen J.A."/>
            <person name="Markowitz V."/>
            <person name="Hugenholtz P."/>
            <person name="Kyrpides N.C."/>
            <person name="Klenk H.P."/>
            <person name="Woyke T."/>
        </authorList>
    </citation>
    <scope>NUCLEOTIDE SEQUENCE [LARGE SCALE GENOMIC DNA]</scope>
    <source>
        <strain evidence="3">DSM 15749 / LMG 21470 / R-8282</strain>
    </source>
</reference>
<keyword evidence="1" id="KW-0812">Transmembrane</keyword>
<dbReference type="HOGENOM" id="CLU_2273372_0_0_10"/>
<dbReference type="Proteomes" id="UP000003844">
    <property type="component" value="Unassembled WGS sequence"/>
</dbReference>
<name>H2C063_GILLR</name>
<dbReference type="AlphaFoldDB" id="H2C063"/>
<proteinExistence type="predicted"/>
<dbReference type="EMBL" id="JH594606">
    <property type="protein sequence ID" value="EHQ03479.1"/>
    <property type="molecule type" value="Genomic_DNA"/>
</dbReference>
<keyword evidence="1" id="KW-1133">Transmembrane helix</keyword>
<organism evidence="2 3">
    <name type="scientific">Gillisia limnaea (strain DSM 15749 / LMG 21470 / R-8282)</name>
    <dbReference type="NCBI Taxonomy" id="865937"/>
    <lineage>
        <taxon>Bacteria</taxon>
        <taxon>Pseudomonadati</taxon>
        <taxon>Bacteroidota</taxon>
        <taxon>Flavobacteriia</taxon>
        <taxon>Flavobacteriales</taxon>
        <taxon>Flavobacteriaceae</taxon>
        <taxon>Gillisia</taxon>
    </lineage>
</organism>
<dbReference type="STRING" id="865937.Gilli_2866"/>
<evidence type="ECO:0000313" key="3">
    <source>
        <dbReference type="Proteomes" id="UP000003844"/>
    </source>
</evidence>
<feature type="transmembrane region" description="Helical" evidence="1">
    <location>
        <begin position="68"/>
        <end position="86"/>
    </location>
</feature>
<keyword evidence="1" id="KW-0472">Membrane</keyword>
<keyword evidence="3" id="KW-1185">Reference proteome</keyword>
<evidence type="ECO:0000313" key="2">
    <source>
        <dbReference type="EMBL" id="EHQ03479.1"/>
    </source>
</evidence>
<sequence length="102" mass="12074">MIKKLLQYKIVASVIFFLLWISALLLQAKEIETAINEIFYWFVVLAIVLFWLLILIDIIKSRIYRKIFLVASMFLLPFLAPVFYLFQKKSLKKLQESGSKNK</sequence>
<evidence type="ECO:0000256" key="1">
    <source>
        <dbReference type="SAM" id="Phobius"/>
    </source>
</evidence>
<accession>H2C063</accession>
<feature type="transmembrane region" description="Helical" evidence="1">
    <location>
        <begin position="38"/>
        <end position="56"/>
    </location>
</feature>
<protein>
    <submittedName>
        <fullName evidence="2">Uncharacterized protein</fullName>
    </submittedName>
</protein>